<dbReference type="EMBL" id="CASHSV030000615">
    <property type="protein sequence ID" value="CAJ2670968.1"/>
    <property type="molecule type" value="Genomic_DNA"/>
</dbReference>
<comment type="caution">
    <text evidence="1">The sequence shown here is derived from an EMBL/GenBank/DDBJ whole genome shotgun (WGS) entry which is preliminary data.</text>
</comment>
<accession>A0ACB0LRI7</accession>
<dbReference type="Proteomes" id="UP001177021">
    <property type="component" value="Unassembled WGS sequence"/>
</dbReference>
<gene>
    <name evidence="1" type="ORF">MILVUS5_LOCUS34917</name>
</gene>
<evidence type="ECO:0000313" key="2">
    <source>
        <dbReference type="Proteomes" id="UP001177021"/>
    </source>
</evidence>
<organism evidence="1 2">
    <name type="scientific">Trifolium pratense</name>
    <name type="common">Red clover</name>
    <dbReference type="NCBI Taxonomy" id="57577"/>
    <lineage>
        <taxon>Eukaryota</taxon>
        <taxon>Viridiplantae</taxon>
        <taxon>Streptophyta</taxon>
        <taxon>Embryophyta</taxon>
        <taxon>Tracheophyta</taxon>
        <taxon>Spermatophyta</taxon>
        <taxon>Magnoliopsida</taxon>
        <taxon>eudicotyledons</taxon>
        <taxon>Gunneridae</taxon>
        <taxon>Pentapetalae</taxon>
        <taxon>rosids</taxon>
        <taxon>fabids</taxon>
        <taxon>Fabales</taxon>
        <taxon>Fabaceae</taxon>
        <taxon>Papilionoideae</taxon>
        <taxon>50 kb inversion clade</taxon>
        <taxon>NPAAA clade</taxon>
        <taxon>Hologalegina</taxon>
        <taxon>IRL clade</taxon>
        <taxon>Trifolieae</taxon>
        <taxon>Trifolium</taxon>
    </lineage>
</organism>
<sequence>MYNGRFCTSGGIKAPHGYVETDPTGRYGRFKDILGKGAMKTVYRAFDEFLGIEVAWNQVKLGDVSHSPDQLQRLYSEVHLLKNLNHKSMMIFYGSWIDINGKTFNFITELFTSGTLREYRQRYNKVDIRALKNWARQILSGLEYLHNNNPPVIHRDLKCDNIFVNGHKGEVKIGDLGLAAILSRSQVAQSVIGTPEFMAPELYEEKYNELVDIYSFGMCMIEMFTLDFPYSECSNPAQIYKKVTAGKLPNAFFRIKDLEAQRFVGRCLSHASKRPSAKELLMDPFFAKEQLELSLASTTLSTNQTFKHLSIGDRTSRNMTITGSINEEDNTIFLKVRICDEIGQTRHIFFPFDTKNDTAIKVAMEMVEELEISHLDPLEIATMIDNEISTLFPTWMDTHDLFINDDGSSPSSMNSYKCSNIQYHEDEHCPTIVEEAIFKHNNQNCTRSCQIEEGKTSNFTKQFLYPKMDSCGGCRCGGGHGSSHHKLSRITKNRLNIDEHRSLQLQRSQLLEVYKRRMINTIATMEGIGFQYPDGRRTR</sequence>
<name>A0ACB0LRI7_TRIPR</name>
<proteinExistence type="predicted"/>
<evidence type="ECO:0000313" key="1">
    <source>
        <dbReference type="EMBL" id="CAJ2670968.1"/>
    </source>
</evidence>
<protein>
    <submittedName>
        <fullName evidence="1">Uncharacterized protein</fullName>
    </submittedName>
</protein>
<reference evidence="1" key="1">
    <citation type="submission" date="2023-10" db="EMBL/GenBank/DDBJ databases">
        <authorList>
            <person name="Rodriguez Cubillos JULIANA M."/>
            <person name="De Vega J."/>
        </authorList>
    </citation>
    <scope>NUCLEOTIDE SEQUENCE</scope>
</reference>
<keyword evidence="2" id="KW-1185">Reference proteome</keyword>